<feature type="chain" id="PRO_5042261881" description="DUF732 domain-containing protein" evidence="1">
    <location>
        <begin position="33"/>
        <end position="121"/>
    </location>
</feature>
<gene>
    <name evidence="3" type="ORF">MYXE_30800</name>
</gene>
<name>A0AAD1M2B4_MYCXE</name>
<reference evidence="3 4" key="1">
    <citation type="submission" date="2019-12" db="EMBL/GenBank/DDBJ databases">
        <title>Complete genome sequence of Mycolicibacterium xenopi str. JCM15661T.</title>
        <authorList>
            <person name="Yoshida M."/>
            <person name="Fukano H."/>
            <person name="Asakura T."/>
            <person name="Hoshino Y."/>
        </authorList>
    </citation>
    <scope>NUCLEOTIDE SEQUENCE [LARGE SCALE GENOMIC DNA]</scope>
    <source>
        <strain evidence="3 4">JCM 15661T</strain>
    </source>
</reference>
<proteinExistence type="predicted"/>
<accession>A0AAD1M2B4</accession>
<dbReference type="AlphaFoldDB" id="A0AAD1M2B4"/>
<feature type="signal peptide" evidence="1">
    <location>
        <begin position="1"/>
        <end position="32"/>
    </location>
</feature>
<evidence type="ECO:0000259" key="2">
    <source>
        <dbReference type="Pfam" id="PF05305"/>
    </source>
</evidence>
<keyword evidence="1" id="KW-0732">Signal</keyword>
<organism evidence="3 4">
    <name type="scientific">Mycobacterium xenopi</name>
    <dbReference type="NCBI Taxonomy" id="1789"/>
    <lineage>
        <taxon>Bacteria</taxon>
        <taxon>Bacillati</taxon>
        <taxon>Actinomycetota</taxon>
        <taxon>Actinomycetes</taxon>
        <taxon>Mycobacteriales</taxon>
        <taxon>Mycobacteriaceae</taxon>
        <taxon>Mycobacterium</taxon>
    </lineage>
</organism>
<evidence type="ECO:0000313" key="3">
    <source>
        <dbReference type="EMBL" id="BBU23290.1"/>
    </source>
</evidence>
<dbReference type="KEGG" id="mxe:MYXE_30800"/>
<protein>
    <recommendedName>
        <fullName evidence="2">DUF732 domain-containing protein</fullName>
    </recommendedName>
</protein>
<evidence type="ECO:0000256" key="1">
    <source>
        <dbReference type="SAM" id="SignalP"/>
    </source>
</evidence>
<dbReference type="Proteomes" id="UP000464624">
    <property type="component" value="Chromosome"/>
</dbReference>
<dbReference type="EMBL" id="AP022314">
    <property type="protein sequence ID" value="BBU23290.1"/>
    <property type="molecule type" value="Genomic_DNA"/>
</dbReference>
<evidence type="ECO:0000313" key="4">
    <source>
        <dbReference type="Proteomes" id="UP000464624"/>
    </source>
</evidence>
<dbReference type="InterPro" id="IPR007969">
    <property type="entry name" value="DUF732"/>
</dbReference>
<sequence length="121" mass="12108">MSPLWDNSRPMRVILALASAAGVIGLAASVHAEPSSGDASFLDALTKAGITYQNADGAVASGKAVCAMLDDGKNATDVVNQLRQANPGFSAQDAAKFSVLASVAYCPKYMQAGGGESGGSG</sequence>
<dbReference type="Pfam" id="PF05305">
    <property type="entry name" value="DUF732"/>
    <property type="match status" value="1"/>
</dbReference>
<feature type="domain" description="DUF732" evidence="2">
    <location>
        <begin position="38"/>
        <end position="107"/>
    </location>
</feature>